<dbReference type="InterPro" id="IPR003340">
    <property type="entry name" value="B3_DNA-bd"/>
</dbReference>
<name>A0AAW1KS04_SAPOF</name>
<evidence type="ECO:0000256" key="6">
    <source>
        <dbReference type="ARBA" id="ARBA00023125"/>
    </source>
</evidence>
<evidence type="ECO:0000256" key="5">
    <source>
        <dbReference type="ARBA" id="ARBA00023015"/>
    </source>
</evidence>
<dbReference type="PROSITE" id="PS51050">
    <property type="entry name" value="ZF_CW"/>
    <property type="match status" value="1"/>
</dbReference>
<evidence type="ECO:0000256" key="1">
    <source>
        <dbReference type="ARBA" id="ARBA00004123"/>
    </source>
</evidence>
<dbReference type="PANTHER" id="PTHR46245">
    <property type="entry name" value="B3 DOMAIN-CONTAINING PROTEIN OS07G0563300"/>
    <property type="match status" value="1"/>
</dbReference>
<proteinExistence type="predicted"/>
<dbReference type="GO" id="GO:0005634">
    <property type="term" value="C:nucleus"/>
    <property type="evidence" value="ECO:0007669"/>
    <property type="project" value="UniProtKB-SubCell"/>
</dbReference>
<dbReference type="InterPro" id="IPR057743">
    <property type="entry name" value="Zfn_VAL1-3_N"/>
</dbReference>
<keyword evidence="3" id="KW-0863">Zinc-finger</keyword>
<keyword evidence="5" id="KW-0805">Transcription regulation</keyword>
<protein>
    <submittedName>
        <fullName evidence="12">Uncharacterized protein</fullName>
    </submittedName>
</protein>
<dbReference type="PROSITE" id="PS51257">
    <property type="entry name" value="PROKAR_LIPOPROTEIN"/>
    <property type="match status" value="1"/>
</dbReference>
<evidence type="ECO:0000256" key="7">
    <source>
        <dbReference type="ARBA" id="ARBA00023163"/>
    </source>
</evidence>
<dbReference type="Gene3D" id="2.40.330.10">
    <property type="entry name" value="DNA-binding pseudobarrel domain"/>
    <property type="match status" value="1"/>
</dbReference>
<evidence type="ECO:0000256" key="8">
    <source>
        <dbReference type="ARBA" id="ARBA00023242"/>
    </source>
</evidence>
<dbReference type="AlphaFoldDB" id="A0AAW1KS04"/>
<feature type="region of interest" description="Disordered" evidence="9">
    <location>
        <begin position="409"/>
        <end position="433"/>
    </location>
</feature>
<keyword evidence="4" id="KW-0862">Zinc</keyword>
<comment type="caution">
    <text evidence="12">The sequence shown here is derived from an EMBL/GenBank/DDBJ whole genome shotgun (WGS) entry which is preliminary data.</text>
</comment>
<organism evidence="12 13">
    <name type="scientific">Saponaria officinalis</name>
    <name type="common">Common soapwort</name>
    <name type="synonym">Lychnis saponaria</name>
    <dbReference type="NCBI Taxonomy" id="3572"/>
    <lineage>
        <taxon>Eukaryota</taxon>
        <taxon>Viridiplantae</taxon>
        <taxon>Streptophyta</taxon>
        <taxon>Embryophyta</taxon>
        <taxon>Tracheophyta</taxon>
        <taxon>Spermatophyta</taxon>
        <taxon>Magnoliopsida</taxon>
        <taxon>eudicotyledons</taxon>
        <taxon>Gunneridae</taxon>
        <taxon>Pentapetalae</taxon>
        <taxon>Caryophyllales</taxon>
        <taxon>Caryophyllaceae</taxon>
        <taxon>Caryophylleae</taxon>
        <taxon>Saponaria</taxon>
    </lineage>
</organism>
<evidence type="ECO:0000259" key="10">
    <source>
        <dbReference type="PROSITE" id="PS50863"/>
    </source>
</evidence>
<feature type="region of interest" description="Disordered" evidence="9">
    <location>
        <begin position="590"/>
        <end position="612"/>
    </location>
</feature>
<evidence type="ECO:0000256" key="4">
    <source>
        <dbReference type="ARBA" id="ARBA00022833"/>
    </source>
</evidence>
<dbReference type="SUPFAM" id="SSF101936">
    <property type="entry name" value="DNA-binding pseudobarrel domain"/>
    <property type="match status" value="1"/>
</dbReference>
<dbReference type="GO" id="GO:0008270">
    <property type="term" value="F:zinc ion binding"/>
    <property type="evidence" value="ECO:0007669"/>
    <property type="project" value="UniProtKB-KW"/>
</dbReference>
<dbReference type="GO" id="GO:0003677">
    <property type="term" value="F:DNA binding"/>
    <property type="evidence" value="ECO:0007669"/>
    <property type="project" value="UniProtKB-KW"/>
</dbReference>
<dbReference type="PANTHER" id="PTHR46245:SF2">
    <property type="entry name" value="B3 DOMAIN-CONTAINING TRANSCRIPTION REPRESSOR VAL2"/>
    <property type="match status" value="1"/>
</dbReference>
<dbReference type="InterPro" id="IPR015300">
    <property type="entry name" value="DNA-bd_pseudobarrel_sf"/>
</dbReference>
<evidence type="ECO:0000313" key="13">
    <source>
        <dbReference type="Proteomes" id="UP001443914"/>
    </source>
</evidence>
<dbReference type="InterPro" id="IPR011124">
    <property type="entry name" value="Znf_CW"/>
</dbReference>
<comment type="subcellular location">
    <subcellularLocation>
        <location evidence="1">Nucleus</location>
    </subcellularLocation>
</comment>
<dbReference type="Proteomes" id="UP001443914">
    <property type="component" value="Unassembled WGS sequence"/>
</dbReference>
<evidence type="ECO:0000256" key="3">
    <source>
        <dbReference type="ARBA" id="ARBA00022771"/>
    </source>
</evidence>
<dbReference type="Pfam" id="PF07496">
    <property type="entry name" value="zf-CW"/>
    <property type="match status" value="1"/>
</dbReference>
<dbReference type="Pfam" id="PF25813">
    <property type="entry name" value="zf_VAL1_N"/>
    <property type="match status" value="1"/>
</dbReference>
<keyword evidence="6" id="KW-0238">DNA-binding</keyword>
<dbReference type="SMART" id="SM01019">
    <property type="entry name" value="B3"/>
    <property type="match status" value="1"/>
</dbReference>
<dbReference type="Gene3D" id="3.30.40.100">
    <property type="match status" value="1"/>
</dbReference>
<accession>A0AAW1KS04</accession>
<dbReference type="EMBL" id="JBDFQZ010000005">
    <property type="protein sequence ID" value="KAK9723712.1"/>
    <property type="molecule type" value="Genomic_DNA"/>
</dbReference>
<keyword evidence="13" id="KW-1185">Reference proteome</keyword>
<feature type="domain" description="TF-B3" evidence="10">
    <location>
        <begin position="272"/>
        <end position="373"/>
    </location>
</feature>
<dbReference type="PROSITE" id="PS50863">
    <property type="entry name" value="B3"/>
    <property type="match status" value="1"/>
</dbReference>
<gene>
    <name evidence="12" type="ORF">RND81_05G019900</name>
</gene>
<sequence>MEMKKCMNIHCGATSCVEWKTGWRLRSGEVANLCDKCGYLFEQQIFCDKFHNDDTGWRNCVTCEKRLHCGCIASLDLITLVFPSGVKCIDCAKKSLLTPSSNGEKYSEDELCAVNENCVGVINFNDIFGNIQRPLPFKLYANAALGLLKIEGPNLPASETGSHPTQNITSSVSSGNLQLTSGTVTHEREQKNASVAFNQDSASPSLTPTPPTLPSSPAPNTILSMMPQLCLGRCPVEGRGRHQLLSRYRPRITNQELQEISGNSNCTVVPLFEKVLSASDVGPTGRLVLPKACAEAYFPAISQPEGIPIKVHDVKAKEWAFQFRYWPNNNSRMYVLEGVSHCVQSMQLEAGDTVTFCRMEPEGKLVMSFRKSSDSSVQPMTGSIDACTNALPRQPDSAGENVELHNIDKCGEPTEEGSSRQMTKMPKKKSRDVASKGLHVYNQDAQALRLTCEEAQGMLLPPPNAKPNVVVIDGFEFEEYKEPPVIGKSSVFAACSSGETEQWAQCDNCSKWRRLPADFRLPPTWTCSDNSWDPARWFCSAPDELSPEDLEDLINLSKGSKKKRMRMSYTEMEEQEFSGISTIVDTVDLEDNPNEAGTSAVTTTSNLQSLDD</sequence>
<reference evidence="12" key="1">
    <citation type="submission" date="2024-03" db="EMBL/GenBank/DDBJ databases">
        <title>WGS assembly of Saponaria officinalis var. Norfolk2.</title>
        <authorList>
            <person name="Jenkins J."/>
            <person name="Shu S."/>
            <person name="Grimwood J."/>
            <person name="Barry K."/>
            <person name="Goodstein D."/>
            <person name="Schmutz J."/>
            <person name="Leebens-Mack J."/>
            <person name="Osbourn A."/>
        </authorList>
    </citation>
    <scope>NUCLEOTIDE SEQUENCE [LARGE SCALE GENOMIC DNA]</scope>
    <source>
        <strain evidence="12">JIC</strain>
    </source>
</reference>
<keyword evidence="2" id="KW-0479">Metal-binding</keyword>
<evidence type="ECO:0000313" key="12">
    <source>
        <dbReference type="EMBL" id="KAK9723712.1"/>
    </source>
</evidence>
<evidence type="ECO:0000259" key="11">
    <source>
        <dbReference type="PROSITE" id="PS51050"/>
    </source>
</evidence>
<evidence type="ECO:0000256" key="9">
    <source>
        <dbReference type="SAM" id="MobiDB-lite"/>
    </source>
</evidence>
<feature type="compositionally biased region" description="Pro residues" evidence="9">
    <location>
        <begin position="207"/>
        <end position="217"/>
    </location>
</feature>
<keyword evidence="8" id="KW-0539">Nucleus</keyword>
<feature type="region of interest" description="Disordered" evidence="9">
    <location>
        <begin position="156"/>
        <end position="219"/>
    </location>
</feature>
<dbReference type="Pfam" id="PF02362">
    <property type="entry name" value="B3"/>
    <property type="match status" value="1"/>
</dbReference>
<evidence type="ECO:0000256" key="2">
    <source>
        <dbReference type="ARBA" id="ARBA00022723"/>
    </source>
</evidence>
<keyword evidence="7" id="KW-0804">Transcription</keyword>
<feature type="compositionally biased region" description="Polar residues" evidence="9">
    <location>
        <begin position="157"/>
        <end position="184"/>
    </location>
</feature>
<feature type="compositionally biased region" description="Polar residues" evidence="9">
    <location>
        <begin position="595"/>
        <end position="612"/>
    </location>
</feature>
<feature type="domain" description="CW-type" evidence="11">
    <location>
        <begin position="497"/>
        <end position="547"/>
    </location>
</feature>
<dbReference type="CDD" id="cd10017">
    <property type="entry name" value="B3_DNA"/>
    <property type="match status" value="1"/>
</dbReference>